<evidence type="ECO:0000313" key="3">
    <source>
        <dbReference type="Proteomes" id="UP000824469"/>
    </source>
</evidence>
<evidence type="ECO:0000313" key="2">
    <source>
        <dbReference type="EMBL" id="KAH9288216.1"/>
    </source>
</evidence>
<sequence>NSHALAVEENHSEFWHGRHGHLNYQYMSVISKKNMVHGLPSIQEHSLSQNTFWNSARKRVFIGNILPTLDCLETPKAPPYQPGNVPGTGTGYGTLWVRMETYPQGIGYGLGTVLPYPDRTLSLV</sequence>
<feature type="non-terminal residue" evidence="2">
    <location>
        <position position="124"/>
    </location>
</feature>
<evidence type="ECO:0000259" key="1">
    <source>
        <dbReference type="Pfam" id="PF13976"/>
    </source>
</evidence>
<keyword evidence="3" id="KW-1185">Reference proteome</keyword>
<protein>
    <recommendedName>
        <fullName evidence="1">GAG-pre-integrase domain-containing protein</fullName>
    </recommendedName>
</protein>
<reference evidence="2 3" key="1">
    <citation type="journal article" date="2021" name="Nat. Plants">
        <title>The Taxus genome provides insights into paclitaxel biosynthesis.</title>
        <authorList>
            <person name="Xiong X."/>
            <person name="Gou J."/>
            <person name="Liao Q."/>
            <person name="Li Y."/>
            <person name="Zhou Q."/>
            <person name="Bi G."/>
            <person name="Li C."/>
            <person name="Du R."/>
            <person name="Wang X."/>
            <person name="Sun T."/>
            <person name="Guo L."/>
            <person name="Liang H."/>
            <person name="Lu P."/>
            <person name="Wu Y."/>
            <person name="Zhang Z."/>
            <person name="Ro D.K."/>
            <person name="Shang Y."/>
            <person name="Huang S."/>
            <person name="Yan J."/>
        </authorList>
    </citation>
    <scope>NUCLEOTIDE SEQUENCE [LARGE SCALE GENOMIC DNA]</scope>
    <source>
        <strain evidence="2">Ta-2019</strain>
    </source>
</reference>
<feature type="domain" description="GAG-pre-integrase" evidence="1">
    <location>
        <begin position="2"/>
        <end position="43"/>
    </location>
</feature>
<name>A0AA38BPW1_TAXCH</name>
<dbReference type="Pfam" id="PF13976">
    <property type="entry name" value="gag_pre-integrs"/>
    <property type="match status" value="1"/>
</dbReference>
<dbReference type="InterPro" id="IPR025724">
    <property type="entry name" value="GAG-pre-integrase_dom"/>
</dbReference>
<comment type="caution">
    <text evidence="2">The sequence shown here is derived from an EMBL/GenBank/DDBJ whole genome shotgun (WGS) entry which is preliminary data.</text>
</comment>
<organism evidence="2 3">
    <name type="scientific">Taxus chinensis</name>
    <name type="common">Chinese yew</name>
    <name type="synonym">Taxus wallichiana var. chinensis</name>
    <dbReference type="NCBI Taxonomy" id="29808"/>
    <lineage>
        <taxon>Eukaryota</taxon>
        <taxon>Viridiplantae</taxon>
        <taxon>Streptophyta</taxon>
        <taxon>Embryophyta</taxon>
        <taxon>Tracheophyta</taxon>
        <taxon>Spermatophyta</taxon>
        <taxon>Pinopsida</taxon>
        <taxon>Pinidae</taxon>
        <taxon>Conifers II</taxon>
        <taxon>Cupressales</taxon>
        <taxon>Taxaceae</taxon>
        <taxon>Taxus</taxon>
    </lineage>
</organism>
<feature type="non-terminal residue" evidence="2">
    <location>
        <position position="1"/>
    </location>
</feature>
<dbReference type="Proteomes" id="UP000824469">
    <property type="component" value="Unassembled WGS sequence"/>
</dbReference>
<gene>
    <name evidence="2" type="ORF">KI387_032333</name>
</gene>
<dbReference type="EMBL" id="JAHRHJ020003813">
    <property type="protein sequence ID" value="KAH9288216.1"/>
    <property type="molecule type" value="Genomic_DNA"/>
</dbReference>
<proteinExistence type="predicted"/>
<accession>A0AA38BPW1</accession>
<dbReference type="AlphaFoldDB" id="A0AA38BPW1"/>